<reference evidence="1" key="1">
    <citation type="journal article" date="2021" name="Environ. Microbiol.">
        <title>Gene family expansions and transcriptome signatures uncover fungal adaptations to wood decay.</title>
        <authorList>
            <person name="Hage H."/>
            <person name="Miyauchi S."/>
            <person name="Viragh M."/>
            <person name="Drula E."/>
            <person name="Min B."/>
            <person name="Chaduli D."/>
            <person name="Navarro D."/>
            <person name="Favel A."/>
            <person name="Norest M."/>
            <person name="Lesage-Meessen L."/>
            <person name="Balint B."/>
            <person name="Merenyi Z."/>
            <person name="de Eugenio L."/>
            <person name="Morin E."/>
            <person name="Martinez A.T."/>
            <person name="Baldrian P."/>
            <person name="Stursova M."/>
            <person name="Martinez M.J."/>
            <person name="Novotny C."/>
            <person name="Magnuson J.K."/>
            <person name="Spatafora J.W."/>
            <person name="Maurice S."/>
            <person name="Pangilinan J."/>
            <person name="Andreopoulos W."/>
            <person name="LaButti K."/>
            <person name="Hundley H."/>
            <person name="Na H."/>
            <person name="Kuo A."/>
            <person name="Barry K."/>
            <person name="Lipzen A."/>
            <person name="Henrissat B."/>
            <person name="Riley R."/>
            <person name="Ahrendt S."/>
            <person name="Nagy L.G."/>
            <person name="Grigoriev I.V."/>
            <person name="Martin F."/>
            <person name="Rosso M.N."/>
        </authorList>
    </citation>
    <scope>NUCLEOTIDE SEQUENCE</scope>
    <source>
        <strain evidence="1">CBS 384.51</strain>
    </source>
</reference>
<comment type="caution">
    <text evidence="1">The sequence shown here is derived from an EMBL/GenBank/DDBJ whole genome shotgun (WGS) entry which is preliminary data.</text>
</comment>
<sequence length="685" mass="76241">MPSADPDEKRISGTSDTPRDDPEPSKPQLPHMAHSNPTTVGGSDNDSASINNLPRKKGDGPTVKTVQIVGQATGWAAMAEDIRDYDENRVKECREDIDTLMTFAGLFSAALTAFLVESYHALLPSVAGETLQVLRLIARQNLDKNETGPHAAYSDLTLLATSESQVPSLSFNAIVIVNALWFGSLLLSLIAASFSMVVKQWLREYLAVNNPSAQARLRVRQFREPSLGNWKVFEIAAALPFLLQLALVLFFAGLCIFTASVHTVVGATSFTLVLAWALCFITVTFLPIFFPHCPYKTTFLKAALRWIRAWLLFLVGLMPRDTSTLYHRLPDETKVAKDATRDLDILIDVDELQADDELLGTNMLEGIGQFRRPELPELVKFLKHILNHRCQLVAKENPQPDDLPWPTNSDLLVLSDRGKKAVLDIIEKYACRDGLNREIAGFDKALNEICAFLVLPDLGPLPENCIELVRGRNSNTLLGILLEQWGRRCSEGFYRGVWASDIWDPFQHMDALYHSDSDQMCSHIPRLAGFYDEFLSDSFPMLVIQDHFSESDFAALGTFMCGNMQVVLQHRETWVTGTSTQASNPTDDRRDTFYKGASTVLNLVTRPQARPETNDRLQKGFASVLAAAFVTSDQAAKDGIFDACAHQNSTFFTGILETILVEARSLLSNTGEYGIPGYRYRVNLV</sequence>
<proteinExistence type="predicted"/>
<accession>A0ACB8UHD9</accession>
<organism evidence="1 2">
    <name type="scientific">Irpex rosettiformis</name>
    <dbReference type="NCBI Taxonomy" id="378272"/>
    <lineage>
        <taxon>Eukaryota</taxon>
        <taxon>Fungi</taxon>
        <taxon>Dikarya</taxon>
        <taxon>Basidiomycota</taxon>
        <taxon>Agaricomycotina</taxon>
        <taxon>Agaricomycetes</taxon>
        <taxon>Polyporales</taxon>
        <taxon>Irpicaceae</taxon>
        <taxon>Irpex</taxon>
    </lineage>
</organism>
<keyword evidence="2" id="KW-1185">Reference proteome</keyword>
<dbReference type="Proteomes" id="UP001055072">
    <property type="component" value="Unassembled WGS sequence"/>
</dbReference>
<evidence type="ECO:0000313" key="1">
    <source>
        <dbReference type="EMBL" id="KAI0093777.1"/>
    </source>
</evidence>
<evidence type="ECO:0000313" key="2">
    <source>
        <dbReference type="Proteomes" id="UP001055072"/>
    </source>
</evidence>
<dbReference type="EMBL" id="MU274901">
    <property type="protein sequence ID" value="KAI0093777.1"/>
    <property type="molecule type" value="Genomic_DNA"/>
</dbReference>
<gene>
    <name evidence="1" type="ORF">BDY19DRAFT_274419</name>
</gene>
<name>A0ACB8UHD9_9APHY</name>
<protein>
    <submittedName>
        <fullName evidence="1">Uncharacterized protein</fullName>
    </submittedName>
</protein>